<evidence type="ECO:0000256" key="1">
    <source>
        <dbReference type="SAM" id="MobiDB-lite"/>
    </source>
</evidence>
<sequence length="69" mass="7443">MTLLSQIFFEYALPASSGSLESRQESRHSGRSLAVEEQKMGKEPQQSGAKAAIASSFEAPDGQVRMNAL</sequence>
<dbReference type="AlphaFoldDB" id="A0A077R508"/>
<name>A0A077R508_9BASI</name>
<feature type="compositionally biased region" description="Basic and acidic residues" evidence="1">
    <location>
        <begin position="22"/>
        <end position="42"/>
    </location>
</feature>
<accession>A0A077R508</accession>
<organism evidence="2">
    <name type="scientific">Melanopsichium pennsylvanicum 4</name>
    <dbReference type="NCBI Taxonomy" id="1398559"/>
    <lineage>
        <taxon>Eukaryota</taxon>
        <taxon>Fungi</taxon>
        <taxon>Dikarya</taxon>
        <taxon>Basidiomycota</taxon>
        <taxon>Ustilaginomycotina</taxon>
        <taxon>Ustilaginomycetes</taxon>
        <taxon>Ustilaginales</taxon>
        <taxon>Ustilaginaceae</taxon>
        <taxon>Melanopsichium</taxon>
    </lineage>
</organism>
<reference evidence="2" key="1">
    <citation type="journal article" date="2014" name="Genome Biol. Evol.">
        <title>Gene Loss Rather Than Gene Gain Is Associated with a Host Jump from Monocots to Dicots in the Smut Fungus Melanopsichium pennsylvanicum.</title>
        <authorList>
            <person name="Sharma R."/>
            <person name="Mishra B."/>
            <person name="Runge F."/>
            <person name="Thines M."/>
        </authorList>
    </citation>
    <scope>NUCLEOTIDE SEQUENCE</scope>
    <source>
        <strain evidence="2">4</strain>
    </source>
</reference>
<dbReference type="EMBL" id="HG529598">
    <property type="protein sequence ID" value="CDI53972.1"/>
    <property type="molecule type" value="Genomic_DNA"/>
</dbReference>
<evidence type="ECO:0000313" key="2">
    <source>
        <dbReference type="EMBL" id="CDI53972.1"/>
    </source>
</evidence>
<proteinExistence type="predicted"/>
<feature type="region of interest" description="Disordered" evidence="1">
    <location>
        <begin position="19"/>
        <end position="69"/>
    </location>
</feature>
<protein>
    <submittedName>
        <fullName evidence="2">Uncharacterized protein</fullName>
    </submittedName>
</protein>